<accession>A0A397EQM4</accession>
<comment type="caution">
    <text evidence="1">The sequence shown here is derived from an EMBL/GenBank/DDBJ whole genome shotgun (WGS) entry which is preliminary data.</text>
</comment>
<organism evidence="1 2">
    <name type="scientific">Aphanomyces astaci</name>
    <name type="common">Crayfish plague agent</name>
    <dbReference type="NCBI Taxonomy" id="112090"/>
    <lineage>
        <taxon>Eukaryota</taxon>
        <taxon>Sar</taxon>
        <taxon>Stramenopiles</taxon>
        <taxon>Oomycota</taxon>
        <taxon>Saprolegniomycetes</taxon>
        <taxon>Saprolegniales</taxon>
        <taxon>Verrucalvaceae</taxon>
        <taxon>Aphanomyces</taxon>
    </lineage>
</organism>
<gene>
    <name evidence="1" type="ORF">DYB31_010646</name>
</gene>
<dbReference type="Proteomes" id="UP000266196">
    <property type="component" value="Unassembled WGS sequence"/>
</dbReference>
<dbReference type="AlphaFoldDB" id="A0A397EQM4"/>
<reference evidence="1 2" key="1">
    <citation type="submission" date="2018-08" db="EMBL/GenBank/DDBJ databases">
        <title>Aphanomyces genome sequencing and annotation.</title>
        <authorList>
            <person name="Minardi D."/>
            <person name="Oidtmann B."/>
            <person name="Van Der Giezen M."/>
            <person name="Studholme D.J."/>
        </authorList>
    </citation>
    <scope>NUCLEOTIDE SEQUENCE [LARGE SCALE GENOMIC DNA]</scope>
    <source>
        <strain evidence="1 2">197901</strain>
    </source>
</reference>
<evidence type="ECO:0008006" key="3">
    <source>
        <dbReference type="Google" id="ProtNLM"/>
    </source>
</evidence>
<evidence type="ECO:0000313" key="2">
    <source>
        <dbReference type="Proteomes" id="UP000266196"/>
    </source>
</evidence>
<protein>
    <recommendedName>
        <fullName evidence="3">WW domain-containing protein</fullName>
    </recommendedName>
</protein>
<dbReference type="VEuPathDB" id="FungiDB:H257_03754"/>
<dbReference type="EMBL" id="QUTE01016742">
    <property type="protein sequence ID" value="RHY95889.1"/>
    <property type="molecule type" value="Genomic_DNA"/>
</dbReference>
<evidence type="ECO:0000313" key="1">
    <source>
        <dbReference type="EMBL" id="RHY95889.1"/>
    </source>
</evidence>
<name>A0A397EQM4_APHAT</name>
<sequence length="480" mass="54871">MIRHRLNIAHTRRTPSPMDKLLTEYLATVKQQHVLHGIPEAESQFLLQQEAASKRPYCDPSFGQVDVLVIGIYSTAISSFHYSHHFDLLVAVSALDECTIALQELGKADFVQPLDWDFLPSSAVLATVRCVLLLFNLDAGKASPAVVWSGLWAAWIVKNIDTHVGGWEWLASNEPVGLFTKPYELCTVHLRAVQTIHRPAMYAVADDDPSWQRMPAYLCLRNWVVAAVAYLDMKIHCIPPFPLHGYVTSVTAPPKRTPKENVWFTALTDDHVPLYFNRHLKTLTLDRPVEFDGANVVVPRTIEACMMEMLMGDPVLRADVEARRAQMDVDQDKDNEWVECVDATTGTRFYYSFQRFDGANVVVPRTIEACMMEMLMGDPVLRADVEARRAQMDIDQDKDNEWVECVDATTGTRFYYSFQRVKLAYTRPASKNIVIADKSVAYRCVLRIQAAYRRRQAMQFVNQKRQKTRKLPRFTSRNFF</sequence>
<proteinExistence type="predicted"/>